<feature type="domain" description="SSD" evidence="7">
    <location>
        <begin position="293"/>
        <end position="451"/>
    </location>
</feature>
<feature type="transmembrane region" description="Helical" evidence="6">
    <location>
        <begin position="766"/>
        <end position="787"/>
    </location>
</feature>
<feature type="transmembrane region" description="Helical" evidence="6">
    <location>
        <begin position="839"/>
        <end position="859"/>
    </location>
</feature>
<dbReference type="GO" id="GO:0045879">
    <property type="term" value="P:negative regulation of smoothened signaling pathway"/>
    <property type="evidence" value="ECO:0007669"/>
    <property type="project" value="TreeGrafter"/>
</dbReference>
<dbReference type="Gene3D" id="1.20.1640.10">
    <property type="entry name" value="Multidrug efflux transporter AcrB transmembrane domain"/>
    <property type="match status" value="2"/>
</dbReference>
<keyword evidence="2 6" id="KW-0812">Transmembrane</keyword>
<evidence type="ECO:0000256" key="4">
    <source>
        <dbReference type="ARBA" id="ARBA00023136"/>
    </source>
</evidence>
<dbReference type="InterPro" id="IPR000731">
    <property type="entry name" value="SSD"/>
</dbReference>
<dbReference type="SUPFAM" id="SSF82866">
    <property type="entry name" value="Multidrug efflux transporter AcrB transmembrane domain"/>
    <property type="match status" value="2"/>
</dbReference>
<dbReference type="GO" id="GO:0005119">
    <property type="term" value="F:smoothened binding"/>
    <property type="evidence" value="ECO:0007669"/>
    <property type="project" value="TreeGrafter"/>
</dbReference>
<organism evidence="8">
    <name type="scientific">Octactis speculum</name>
    <dbReference type="NCBI Taxonomy" id="3111310"/>
    <lineage>
        <taxon>Eukaryota</taxon>
        <taxon>Sar</taxon>
        <taxon>Stramenopiles</taxon>
        <taxon>Ochrophyta</taxon>
        <taxon>Dictyochophyceae</taxon>
        <taxon>Dictyochales</taxon>
        <taxon>Dictyochaceae</taxon>
        <taxon>Octactis</taxon>
    </lineage>
</organism>
<feature type="transmembrane region" description="Helical" evidence="6">
    <location>
        <begin position="325"/>
        <end position="349"/>
    </location>
</feature>
<evidence type="ECO:0000256" key="1">
    <source>
        <dbReference type="ARBA" id="ARBA00004141"/>
    </source>
</evidence>
<protein>
    <recommendedName>
        <fullName evidence="7">SSD domain-containing protein</fullName>
    </recommendedName>
</protein>
<proteinExistence type="predicted"/>
<feature type="transmembrane region" description="Helical" evidence="6">
    <location>
        <begin position="911"/>
        <end position="934"/>
    </location>
</feature>
<feature type="transmembrane region" description="Helical" evidence="6">
    <location>
        <begin position="880"/>
        <end position="899"/>
    </location>
</feature>
<dbReference type="InterPro" id="IPR053958">
    <property type="entry name" value="HMGCR/SNAP/NPC1-like_SSD"/>
</dbReference>
<dbReference type="AlphaFoldDB" id="A0A7S2BX13"/>
<keyword evidence="4 6" id="KW-0472">Membrane</keyword>
<accession>A0A7S2BX13</accession>
<feature type="transmembrane region" description="Helical" evidence="6">
    <location>
        <begin position="807"/>
        <end position="833"/>
    </location>
</feature>
<evidence type="ECO:0000313" key="8">
    <source>
        <dbReference type="EMBL" id="CAD9409330.1"/>
    </source>
</evidence>
<feature type="transmembrane region" description="Helical" evidence="6">
    <location>
        <begin position="492"/>
        <end position="513"/>
    </location>
</feature>
<feature type="transmembrane region" description="Helical" evidence="6">
    <location>
        <begin position="430"/>
        <end position="450"/>
    </location>
</feature>
<feature type="transmembrane region" description="Helical" evidence="6">
    <location>
        <begin position="396"/>
        <end position="418"/>
    </location>
</feature>
<dbReference type="PANTHER" id="PTHR46022:SF1">
    <property type="entry name" value="PROTEIN PATCHED"/>
    <property type="match status" value="1"/>
</dbReference>
<dbReference type="GO" id="GO:0005886">
    <property type="term" value="C:plasma membrane"/>
    <property type="evidence" value="ECO:0007669"/>
    <property type="project" value="TreeGrafter"/>
</dbReference>
<sequence>MSLLVSPSACSDCIRAYNKGMFDVSVSNGTFEWWDTSSFNEYMYYTYAREIIIKDVASGFGSYCSLGSAYDPNPYAAYCYLEALYTGYAEAGALPDTGYSRTFAVANPKSIDDILANLVMPDQLNLDRKVTNPYKWNVGTKLKSGVVGGHRPRISDELECQLTNLSSPVYDPWTGGGFFPEYESATILGSPSPEDFSAKKTLTDVEALQNIYAMIGPEDMVDRVAEDTRPGGALTISKKTAEEVIYKMKLKIEKVFSSGWDKENDLNQYVFFSDDGGALGTFGRELVSRSESVGFLLSMGIFVTFFITFIFFFNPCNLSHSMVGVTFIGVVFVFLGVLAGFGLTCLFGTKLNIVHLWTLPFLFMGIGVDDMYVITTHLRDMHTNDVAVLEAAKKDILVPVTMSSGINFFVFMLLWVAIDIPAIYEVGKTGMYMVVIIWILLTTSYPPILLADIKRKYEGRADVLICVQLHDREIPSNIPIYMTWYEPMVRSTLAHVAFAVIAIIMIVVSFVGMDNSEVGLDIKDFFVKDTQAYEFSNKRLDHFPIWPASMNFGELDYSDPDMQMELIYAWEHVGSTKHMTLEKSTYVWTANYAEWGTRVCTSGAYACGRDWGCNANWTENVKGLIVNGWNSSTGVCRSASYLQDTFGMDSEIYNSTAGYCPVFIGQSQDKMQFCLSKWANFTSRDALSSPGFAEEADGVTPEMPIRYSMASSNLWSTHLTSSDDYVGMIEDARKYCDDSNVKGFDCWMDGGGFRFWEQYLTLVETLWKLVGIALPVTFFVSSIFLIYSQWRNKVAGMSLEQHAARGFVGGLVISCICILSLIFCFGLSCLAGVKITVFSTSSVLLSITFSVEYAVHVVYHFMIGKPRKSSQDCVVEAMEILARPTTMAFTSSAISTGLLGAAEPEFIKLYFFAPLFICVFFTYFNACYLLPILLSWMPWLATRIHNTEEAEFSGIPSTELVSVDGAAKTEVVTIVLPEAENDSPKSTFKHATDTTAGHVVEVVNQTDASIDEGITVQEVNQTDVSMEEEIMTEEGHSSLLSSVADVPSTSLTEDISSAESSVVVVPAVESVEGAVVVSSIEDTPEKTEVAAI</sequence>
<comment type="subcellular location">
    <subcellularLocation>
        <location evidence="1">Membrane</location>
        <topology evidence="1">Multi-pass membrane protein</topology>
    </subcellularLocation>
</comment>
<dbReference type="GO" id="GO:0097108">
    <property type="term" value="F:hedgehog family protein binding"/>
    <property type="evidence" value="ECO:0007669"/>
    <property type="project" value="TreeGrafter"/>
</dbReference>
<dbReference type="EMBL" id="HBGS01020683">
    <property type="protein sequence ID" value="CAD9409330.1"/>
    <property type="molecule type" value="Transcribed_RNA"/>
</dbReference>
<name>A0A7S2BX13_9STRA</name>
<keyword evidence="3 6" id="KW-1133">Transmembrane helix</keyword>
<keyword evidence="5" id="KW-0325">Glycoprotein</keyword>
<evidence type="ECO:0000259" key="7">
    <source>
        <dbReference type="PROSITE" id="PS50156"/>
    </source>
</evidence>
<dbReference type="PANTHER" id="PTHR46022">
    <property type="entry name" value="PROTEIN PATCHED"/>
    <property type="match status" value="1"/>
</dbReference>
<evidence type="ECO:0000256" key="6">
    <source>
        <dbReference type="SAM" id="Phobius"/>
    </source>
</evidence>
<feature type="transmembrane region" description="Helical" evidence="6">
    <location>
        <begin position="293"/>
        <end position="313"/>
    </location>
</feature>
<dbReference type="PROSITE" id="PS50156">
    <property type="entry name" value="SSD"/>
    <property type="match status" value="1"/>
</dbReference>
<gene>
    <name evidence="8" type="ORF">DSPE1174_LOCUS10671</name>
</gene>
<feature type="transmembrane region" description="Helical" evidence="6">
    <location>
        <begin position="355"/>
        <end position="375"/>
    </location>
</feature>
<dbReference type="Pfam" id="PF12349">
    <property type="entry name" value="Sterol-sensing"/>
    <property type="match status" value="1"/>
</dbReference>
<reference evidence="8" key="1">
    <citation type="submission" date="2021-01" db="EMBL/GenBank/DDBJ databases">
        <authorList>
            <person name="Corre E."/>
            <person name="Pelletier E."/>
            <person name="Niang G."/>
            <person name="Scheremetjew M."/>
            <person name="Finn R."/>
            <person name="Kale V."/>
            <person name="Holt S."/>
            <person name="Cochrane G."/>
            <person name="Meng A."/>
            <person name="Brown T."/>
            <person name="Cohen L."/>
        </authorList>
    </citation>
    <scope>NUCLEOTIDE SEQUENCE</scope>
    <source>
        <strain evidence="8">CCMP1381</strain>
    </source>
</reference>
<evidence type="ECO:0000256" key="2">
    <source>
        <dbReference type="ARBA" id="ARBA00022692"/>
    </source>
</evidence>
<dbReference type="GO" id="GO:0008158">
    <property type="term" value="F:hedgehog receptor activity"/>
    <property type="evidence" value="ECO:0007669"/>
    <property type="project" value="TreeGrafter"/>
</dbReference>
<evidence type="ECO:0000256" key="3">
    <source>
        <dbReference type="ARBA" id="ARBA00022989"/>
    </source>
</evidence>
<evidence type="ECO:0000256" key="5">
    <source>
        <dbReference type="ARBA" id="ARBA00023180"/>
    </source>
</evidence>